<protein>
    <submittedName>
        <fullName evidence="1">Uncharacterized protein</fullName>
    </submittedName>
</protein>
<dbReference type="AlphaFoldDB" id="A0A1G8HTD8"/>
<name>A0A1G8HTD8_9MICC</name>
<keyword evidence="2" id="KW-1185">Reference proteome</keyword>
<dbReference type="STRING" id="335973.SAMN04488693_10621"/>
<proteinExistence type="predicted"/>
<organism evidence="1 2">
    <name type="scientific">Arthrobacter subterraneus</name>
    <dbReference type="NCBI Taxonomy" id="335973"/>
    <lineage>
        <taxon>Bacteria</taxon>
        <taxon>Bacillati</taxon>
        <taxon>Actinomycetota</taxon>
        <taxon>Actinomycetes</taxon>
        <taxon>Micrococcales</taxon>
        <taxon>Micrococcaceae</taxon>
        <taxon>Arthrobacter</taxon>
    </lineage>
</organism>
<sequence length="216" mass="24223">MLRRKSHLCQRRRCCPNGNDYLAEFDLLDVPSGFTYEALINGEVYTPPVGNIPGVYEPVPLRGGTTTSSTETHSTMSTTTTIWAACGTFDKESKTVRTFSRNYVSYLNLAAGNSPLKCGNNNYGYRHIKLRHSNDWGSLGGLVGSNWRDFADWSINQCLKWPSSVANNGTRNTYEFKAPIQIRDKRTWKIISTKYCNVSISRGSSRQLITAFPSSK</sequence>
<accession>A0A1G8HTD8</accession>
<evidence type="ECO:0000313" key="1">
    <source>
        <dbReference type="EMBL" id="SDI09926.1"/>
    </source>
</evidence>
<dbReference type="Proteomes" id="UP000199258">
    <property type="component" value="Unassembled WGS sequence"/>
</dbReference>
<evidence type="ECO:0000313" key="2">
    <source>
        <dbReference type="Proteomes" id="UP000199258"/>
    </source>
</evidence>
<gene>
    <name evidence="1" type="ORF">SAMN04488693_10621</name>
</gene>
<reference evidence="1 2" key="1">
    <citation type="submission" date="2016-10" db="EMBL/GenBank/DDBJ databases">
        <authorList>
            <person name="de Groot N.N."/>
        </authorList>
    </citation>
    <scope>NUCLEOTIDE SEQUENCE [LARGE SCALE GENOMIC DNA]</scope>
    <source>
        <strain evidence="1 2">NP_1H</strain>
    </source>
</reference>
<dbReference type="EMBL" id="FNDT01000006">
    <property type="protein sequence ID" value="SDI09926.1"/>
    <property type="molecule type" value="Genomic_DNA"/>
</dbReference>